<name>A0A0E9WM05_ANGAN</name>
<accession>A0A0E9WM05</accession>
<evidence type="ECO:0000313" key="1">
    <source>
        <dbReference type="EMBL" id="JAH90625.1"/>
    </source>
</evidence>
<reference evidence="1" key="2">
    <citation type="journal article" date="2015" name="Fish Shellfish Immunol.">
        <title>Early steps in the European eel (Anguilla anguilla)-Vibrio vulnificus interaction in the gills: Role of the RtxA13 toxin.</title>
        <authorList>
            <person name="Callol A."/>
            <person name="Pajuelo D."/>
            <person name="Ebbesson L."/>
            <person name="Teles M."/>
            <person name="MacKenzie S."/>
            <person name="Amaro C."/>
        </authorList>
    </citation>
    <scope>NUCLEOTIDE SEQUENCE</scope>
</reference>
<proteinExistence type="predicted"/>
<organism evidence="1">
    <name type="scientific">Anguilla anguilla</name>
    <name type="common">European freshwater eel</name>
    <name type="synonym">Muraena anguilla</name>
    <dbReference type="NCBI Taxonomy" id="7936"/>
    <lineage>
        <taxon>Eukaryota</taxon>
        <taxon>Metazoa</taxon>
        <taxon>Chordata</taxon>
        <taxon>Craniata</taxon>
        <taxon>Vertebrata</taxon>
        <taxon>Euteleostomi</taxon>
        <taxon>Actinopterygii</taxon>
        <taxon>Neopterygii</taxon>
        <taxon>Teleostei</taxon>
        <taxon>Anguilliformes</taxon>
        <taxon>Anguillidae</taxon>
        <taxon>Anguilla</taxon>
    </lineage>
</organism>
<protein>
    <submittedName>
        <fullName evidence="1">Uncharacterized protein</fullName>
    </submittedName>
</protein>
<dbReference type="AlphaFoldDB" id="A0A0E9WM05"/>
<reference evidence="1" key="1">
    <citation type="submission" date="2014-11" db="EMBL/GenBank/DDBJ databases">
        <authorList>
            <person name="Amaro Gonzalez C."/>
        </authorList>
    </citation>
    <scope>NUCLEOTIDE SEQUENCE</scope>
</reference>
<sequence length="46" mass="5153">MYCMTNCVPCGMHDLCGHSCSLIISVPTHLFLCKYCKYVTVILCAH</sequence>
<dbReference type="EMBL" id="GBXM01017952">
    <property type="protein sequence ID" value="JAH90625.1"/>
    <property type="molecule type" value="Transcribed_RNA"/>
</dbReference>